<sequence>MRTIVDALLYIDRLDGLPVTGITGPLPAGSDGPTLFCAWRDNGL</sequence>
<comment type="caution">
    <text evidence="1">The sequence shown here is derived from an EMBL/GenBank/DDBJ whole genome shotgun (WGS) entry which is preliminary data.</text>
</comment>
<accession>A0ABV2GXZ2</accession>
<dbReference type="Proteomes" id="UP001549204">
    <property type="component" value="Unassembled WGS sequence"/>
</dbReference>
<organism evidence="1 2">
    <name type="scientific">Mesorhizobium robiniae</name>
    <dbReference type="NCBI Taxonomy" id="559315"/>
    <lineage>
        <taxon>Bacteria</taxon>
        <taxon>Pseudomonadati</taxon>
        <taxon>Pseudomonadota</taxon>
        <taxon>Alphaproteobacteria</taxon>
        <taxon>Hyphomicrobiales</taxon>
        <taxon>Phyllobacteriaceae</taxon>
        <taxon>Mesorhizobium</taxon>
    </lineage>
</organism>
<name>A0ABV2GXZ2_9HYPH</name>
<protein>
    <submittedName>
        <fullName evidence="1">Uncharacterized protein</fullName>
    </submittedName>
</protein>
<keyword evidence="2" id="KW-1185">Reference proteome</keyword>
<proteinExistence type="predicted"/>
<evidence type="ECO:0000313" key="2">
    <source>
        <dbReference type="Proteomes" id="UP001549204"/>
    </source>
</evidence>
<gene>
    <name evidence="1" type="ORF">ABID19_005984</name>
</gene>
<evidence type="ECO:0000313" key="1">
    <source>
        <dbReference type="EMBL" id="MET3582922.1"/>
    </source>
</evidence>
<reference evidence="1 2" key="1">
    <citation type="submission" date="2024-06" db="EMBL/GenBank/DDBJ databases">
        <title>Genomic Encyclopedia of Type Strains, Phase IV (KMG-IV): sequencing the most valuable type-strain genomes for metagenomic binning, comparative biology and taxonomic classification.</title>
        <authorList>
            <person name="Goeker M."/>
        </authorList>
    </citation>
    <scope>NUCLEOTIDE SEQUENCE [LARGE SCALE GENOMIC DNA]</scope>
    <source>
        <strain evidence="1 2">DSM 100022</strain>
    </source>
</reference>
<dbReference type="EMBL" id="JBEPMC010000014">
    <property type="protein sequence ID" value="MET3582922.1"/>
    <property type="molecule type" value="Genomic_DNA"/>
</dbReference>